<evidence type="ECO:0000256" key="2">
    <source>
        <dbReference type="ARBA" id="ARBA00004393"/>
    </source>
</evidence>
<keyword evidence="11" id="KW-0333">Golgi apparatus</keyword>
<dbReference type="GeneID" id="37040468"/>
<evidence type="ECO:0000256" key="3">
    <source>
        <dbReference type="ARBA" id="ARBA00009431"/>
    </source>
</evidence>
<evidence type="ECO:0000313" key="20">
    <source>
        <dbReference type="EMBL" id="PWN89982.1"/>
    </source>
</evidence>
<comment type="function">
    <text evidence="14">Protease with a carboxypeptidase B-like function involved in the C-terminal processing of the lysine and arginine residues from protein precursors. Promotes cell fusion and is involved in the programmed cell death.</text>
</comment>
<dbReference type="InterPro" id="IPR001563">
    <property type="entry name" value="Peptidase_S10"/>
</dbReference>
<evidence type="ECO:0000256" key="8">
    <source>
        <dbReference type="ARBA" id="ARBA00022729"/>
    </source>
</evidence>
<dbReference type="AlphaFoldDB" id="A0A316YLB4"/>
<evidence type="ECO:0000256" key="7">
    <source>
        <dbReference type="ARBA" id="ARBA00022703"/>
    </source>
</evidence>
<evidence type="ECO:0000256" key="6">
    <source>
        <dbReference type="ARBA" id="ARBA00022692"/>
    </source>
</evidence>
<evidence type="ECO:0000256" key="5">
    <source>
        <dbReference type="ARBA" id="ARBA00022670"/>
    </source>
</evidence>
<comment type="catalytic activity">
    <reaction evidence="1">
        <text>Preferential release of a C-terminal arginine or lysine residue.</text>
        <dbReference type="EC" id="3.4.16.6"/>
    </reaction>
</comment>
<dbReference type="EMBL" id="KZ819636">
    <property type="protein sequence ID" value="PWN89982.1"/>
    <property type="molecule type" value="Genomic_DNA"/>
</dbReference>
<keyword evidence="7" id="KW-0053">Apoptosis</keyword>
<evidence type="ECO:0000256" key="14">
    <source>
        <dbReference type="ARBA" id="ARBA00037042"/>
    </source>
</evidence>
<dbReference type="InterPro" id="IPR033124">
    <property type="entry name" value="Ser_caboxypep_his_AS"/>
</dbReference>
<keyword evidence="21" id="KW-1185">Reference proteome</keyword>
<keyword evidence="6 19" id="KW-0812">Transmembrane</keyword>
<dbReference type="GO" id="GO:0004185">
    <property type="term" value="F:serine-type carboxypeptidase activity"/>
    <property type="evidence" value="ECO:0007669"/>
    <property type="project" value="UniProtKB-EC"/>
</dbReference>
<keyword evidence="4" id="KW-0121">Carboxypeptidase</keyword>
<dbReference type="PRINTS" id="PR00724">
    <property type="entry name" value="CRBOXYPTASEC"/>
</dbReference>
<dbReference type="GO" id="GO:0006508">
    <property type="term" value="P:proteolysis"/>
    <property type="evidence" value="ECO:0007669"/>
    <property type="project" value="UniProtKB-KW"/>
</dbReference>
<evidence type="ECO:0000256" key="1">
    <source>
        <dbReference type="ARBA" id="ARBA00001003"/>
    </source>
</evidence>
<evidence type="ECO:0000256" key="18">
    <source>
        <dbReference type="ARBA" id="ARBA00042717"/>
    </source>
</evidence>
<dbReference type="SUPFAM" id="SSF53474">
    <property type="entry name" value="alpha/beta-Hydrolases"/>
    <property type="match status" value="1"/>
</dbReference>
<dbReference type="InterPro" id="IPR029058">
    <property type="entry name" value="AB_hydrolase_fold"/>
</dbReference>
<dbReference type="EC" id="3.4.16.6" evidence="15"/>
<dbReference type="PANTHER" id="PTHR11802:SF190">
    <property type="entry name" value="PHEROMONE-PROCESSING CARBOXYPEPTIDASE KEX1"/>
    <property type="match status" value="1"/>
</dbReference>
<evidence type="ECO:0000256" key="4">
    <source>
        <dbReference type="ARBA" id="ARBA00022645"/>
    </source>
</evidence>
<dbReference type="Proteomes" id="UP000245768">
    <property type="component" value="Unassembled WGS sequence"/>
</dbReference>
<dbReference type="GO" id="GO:0005802">
    <property type="term" value="C:trans-Golgi network"/>
    <property type="evidence" value="ECO:0007669"/>
    <property type="project" value="TreeGrafter"/>
</dbReference>
<evidence type="ECO:0000256" key="19">
    <source>
        <dbReference type="SAM" id="Phobius"/>
    </source>
</evidence>
<dbReference type="OrthoDB" id="443318at2759"/>
<dbReference type="STRING" id="215250.A0A316YLB4"/>
<protein>
    <recommendedName>
        <fullName evidence="17">Pheromone-processing carboxypeptidase KEX1</fullName>
        <ecNumber evidence="15">3.4.16.6</ecNumber>
    </recommendedName>
    <alternativeName>
        <fullName evidence="18">Carboxypeptidase D</fullName>
    </alternativeName>
    <alternativeName>
        <fullName evidence="16">Pheromone-processing carboxypeptidase kex1</fullName>
    </alternativeName>
</protein>
<comment type="similarity">
    <text evidence="3">Belongs to the peptidase S10 family.</text>
</comment>
<dbReference type="Gene3D" id="3.40.50.1820">
    <property type="entry name" value="alpha/beta hydrolase"/>
    <property type="match status" value="1"/>
</dbReference>
<feature type="non-terminal residue" evidence="20">
    <location>
        <position position="548"/>
    </location>
</feature>
<reference evidence="20 21" key="1">
    <citation type="journal article" date="2018" name="Mol. Biol. Evol.">
        <title>Broad Genomic Sampling Reveals a Smut Pathogenic Ancestry of the Fungal Clade Ustilaginomycotina.</title>
        <authorList>
            <person name="Kijpornyongpan T."/>
            <person name="Mondo S.J."/>
            <person name="Barry K."/>
            <person name="Sandor L."/>
            <person name="Lee J."/>
            <person name="Lipzen A."/>
            <person name="Pangilinan J."/>
            <person name="LaButti K."/>
            <person name="Hainaut M."/>
            <person name="Henrissat B."/>
            <person name="Grigoriev I.V."/>
            <person name="Spatafora J.W."/>
            <person name="Aime M.C."/>
        </authorList>
    </citation>
    <scope>NUCLEOTIDE SEQUENCE [LARGE SCALE GENOMIC DNA]</scope>
    <source>
        <strain evidence="20 21">MCA 4198</strain>
    </source>
</reference>
<dbReference type="RefSeq" id="XP_025377180.1">
    <property type="nucleotide sequence ID" value="XM_025518552.1"/>
</dbReference>
<evidence type="ECO:0000256" key="9">
    <source>
        <dbReference type="ARBA" id="ARBA00022801"/>
    </source>
</evidence>
<dbReference type="FunCoup" id="A0A316YLB4">
    <property type="interactions" value="203"/>
</dbReference>
<evidence type="ECO:0000256" key="17">
    <source>
        <dbReference type="ARBA" id="ARBA00040628"/>
    </source>
</evidence>
<keyword evidence="12 19" id="KW-0472">Membrane</keyword>
<dbReference type="PROSITE" id="PS00560">
    <property type="entry name" value="CARBOXYPEPT_SER_HIS"/>
    <property type="match status" value="1"/>
</dbReference>
<evidence type="ECO:0000256" key="13">
    <source>
        <dbReference type="ARBA" id="ARBA00023180"/>
    </source>
</evidence>
<accession>A0A316YLB4</accession>
<gene>
    <name evidence="20" type="ORF">FA10DRAFT_221488</name>
</gene>
<evidence type="ECO:0000313" key="21">
    <source>
        <dbReference type="Proteomes" id="UP000245768"/>
    </source>
</evidence>
<dbReference type="Pfam" id="PF00450">
    <property type="entry name" value="Peptidase_S10"/>
    <property type="match status" value="1"/>
</dbReference>
<name>A0A316YLB4_9BASI</name>
<evidence type="ECO:0000256" key="15">
    <source>
        <dbReference type="ARBA" id="ARBA00038895"/>
    </source>
</evidence>
<evidence type="ECO:0000256" key="11">
    <source>
        <dbReference type="ARBA" id="ARBA00023034"/>
    </source>
</evidence>
<evidence type="ECO:0000256" key="10">
    <source>
        <dbReference type="ARBA" id="ARBA00022989"/>
    </source>
</evidence>
<feature type="transmembrane region" description="Helical" evidence="19">
    <location>
        <begin position="517"/>
        <end position="541"/>
    </location>
</feature>
<keyword evidence="8" id="KW-0732">Signal</keyword>
<keyword evidence="9 20" id="KW-0378">Hydrolase</keyword>
<organism evidence="20 21">
    <name type="scientific">Acaromyces ingoldii</name>
    <dbReference type="NCBI Taxonomy" id="215250"/>
    <lineage>
        <taxon>Eukaryota</taxon>
        <taxon>Fungi</taxon>
        <taxon>Dikarya</taxon>
        <taxon>Basidiomycota</taxon>
        <taxon>Ustilaginomycotina</taxon>
        <taxon>Exobasidiomycetes</taxon>
        <taxon>Exobasidiales</taxon>
        <taxon>Cryptobasidiaceae</taxon>
        <taxon>Acaromyces</taxon>
    </lineage>
</organism>
<dbReference type="GO" id="GO:0006915">
    <property type="term" value="P:apoptotic process"/>
    <property type="evidence" value="ECO:0007669"/>
    <property type="project" value="UniProtKB-KW"/>
</dbReference>
<comment type="subcellular location">
    <subcellularLocation>
        <location evidence="2">Golgi apparatus</location>
        <location evidence="2">trans-Golgi network membrane</location>
        <topology evidence="2">Single-pass type I membrane protein</topology>
    </subcellularLocation>
</comment>
<dbReference type="PANTHER" id="PTHR11802">
    <property type="entry name" value="SERINE PROTEASE FAMILY S10 SERINE CARBOXYPEPTIDASE"/>
    <property type="match status" value="1"/>
</dbReference>
<dbReference type="InParanoid" id="A0A316YLB4"/>
<keyword evidence="10 19" id="KW-1133">Transmembrane helix</keyword>
<keyword evidence="5" id="KW-0645">Protease</keyword>
<evidence type="ECO:0000256" key="12">
    <source>
        <dbReference type="ARBA" id="ARBA00023136"/>
    </source>
</evidence>
<keyword evidence="13" id="KW-0325">Glycoprotein</keyword>
<evidence type="ECO:0000256" key="16">
    <source>
        <dbReference type="ARBA" id="ARBA00040403"/>
    </source>
</evidence>
<sequence>MDSSNFLQRRALAGATAADFYVSTLPDLEPAHALSLSSGYLPARPPRAGAASSSDAADDAHLFFLLERARHTPTKRRLIVWLNGGPGCSSFDGVLMEVGAFRPNDKGGLEWATPGGAWNEYADVLYLDQPVGTGFSYVSTSGYTTSLQQAADEVLYFLKRFIEVYPEYRRGEGVDVYVAGESFAGQYIPYVANTLNEAGRSSPVDLKGIAIGNGYIDPIAQYGTELDMMVEAKIWDTSSEEYGRINKIKQNCRKALDSIKGDPPRWIDECEDLLSDIVSETTHKIGGRNTCINIYDVRLSDESPACGMNWPPLVAPMYKYLDREDVRKALHVDKTHKPEAWIECNKRVGSRLNDKGSKASVVHLPKLLESGIKVMLFAGDQDLICNHIGVERVPERLQWGGSGWGNPPKVDWYVNNSMAGYWRTNRNLTYVSIAGGSHMVPFDKPVETHDMMLRFMGVDLLAAAGPSARIPSRLGDEKDRMVLIGGGGGTEKDDRPMIPGVDGKTEAQVAEEAKWAAYYNAGSAALIVLILLVGAGACVLLRLRRRSR</sequence>
<proteinExistence type="inferred from homology"/>
<dbReference type="FunFam" id="3.40.50.1820:FF:000121">
    <property type="entry name" value="Carboxypeptidase D"/>
    <property type="match status" value="1"/>
</dbReference>